<proteinExistence type="predicted"/>
<sequence length="83" mass="9082">MQGADRTASCLVPAACGSSPLSAPLPTSTVNLIAVPLVTSYRLCYLYNNNLRQEIQKRPFQAYGVYFDGRKDKTLIQITEGEG</sequence>
<protein>
    <submittedName>
        <fullName evidence="1">Uncharacterized protein</fullName>
    </submittedName>
</protein>
<organism evidence="1 2">
    <name type="scientific">Ignelater luminosus</name>
    <name type="common">Cucubano</name>
    <name type="synonym">Pyrophorus luminosus</name>
    <dbReference type="NCBI Taxonomy" id="2038154"/>
    <lineage>
        <taxon>Eukaryota</taxon>
        <taxon>Metazoa</taxon>
        <taxon>Ecdysozoa</taxon>
        <taxon>Arthropoda</taxon>
        <taxon>Hexapoda</taxon>
        <taxon>Insecta</taxon>
        <taxon>Pterygota</taxon>
        <taxon>Neoptera</taxon>
        <taxon>Endopterygota</taxon>
        <taxon>Coleoptera</taxon>
        <taxon>Polyphaga</taxon>
        <taxon>Elateriformia</taxon>
        <taxon>Elateroidea</taxon>
        <taxon>Elateridae</taxon>
        <taxon>Agrypninae</taxon>
        <taxon>Pyrophorini</taxon>
        <taxon>Ignelater</taxon>
    </lineage>
</organism>
<feature type="non-terminal residue" evidence="1">
    <location>
        <position position="83"/>
    </location>
</feature>
<dbReference type="AlphaFoldDB" id="A0A8K0G8C0"/>
<comment type="caution">
    <text evidence="1">The sequence shown here is derived from an EMBL/GenBank/DDBJ whole genome shotgun (WGS) entry which is preliminary data.</text>
</comment>
<name>A0A8K0G8C0_IGNLU</name>
<keyword evidence="2" id="KW-1185">Reference proteome</keyword>
<gene>
    <name evidence="1" type="ORF">ILUMI_13796</name>
</gene>
<dbReference type="EMBL" id="VTPC01008770">
    <property type="protein sequence ID" value="KAF2892377.1"/>
    <property type="molecule type" value="Genomic_DNA"/>
</dbReference>
<reference evidence="1" key="1">
    <citation type="submission" date="2019-08" db="EMBL/GenBank/DDBJ databases">
        <title>The genome of the North American firefly Photinus pyralis.</title>
        <authorList>
            <consortium name="Photinus pyralis genome working group"/>
            <person name="Fallon T.R."/>
            <person name="Sander Lower S.E."/>
            <person name="Weng J.-K."/>
        </authorList>
    </citation>
    <scope>NUCLEOTIDE SEQUENCE</scope>
    <source>
        <strain evidence="1">TRF0915ILg1</strain>
        <tissue evidence="1">Whole body</tissue>
    </source>
</reference>
<dbReference type="Proteomes" id="UP000801492">
    <property type="component" value="Unassembled WGS sequence"/>
</dbReference>
<evidence type="ECO:0000313" key="1">
    <source>
        <dbReference type="EMBL" id="KAF2892377.1"/>
    </source>
</evidence>
<accession>A0A8K0G8C0</accession>
<evidence type="ECO:0000313" key="2">
    <source>
        <dbReference type="Proteomes" id="UP000801492"/>
    </source>
</evidence>